<comment type="subcellular location">
    <subcellularLocation>
        <location evidence="1">Cell outer membrane</location>
    </subcellularLocation>
</comment>
<dbReference type="PRINTS" id="PR01021">
    <property type="entry name" value="OMPADOMAIN"/>
</dbReference>
<sequence length="173" mass="18720">MRATSALALVAALISADAYAQPVQSSEDIVKFFATAVDLGASRGICVGTEEECASKADKPVRTGLDMLINFDLDSADLTPEAREKLGEFATALKDNRLKSHSFIVEGYTDASGPEHYNIGLSQRRAQAVSAFLLSNGIEPSRMSATGKGERNPRVSDPYDPVNRRVEMRINLQ</sequence>
<evidence type="ECO:0000313" key="8">
    <source>
        <dbReference type="EMBL" id="XCG52206.1"/>
    </source>
</evidence>
<keyword evidence="6" id="KW-0732">Signal</keyword>
<evidence type="ECO:0000256" key="5">
    <source>
        <dbReference type="SAM" id="MobiDB-lite"/>
    </source>
</evidence>
<dbReference type="SUPFAM" id="SSF103088">
    <property type="entry name" value="OmpA-like"/>
    <property type="match status" value="1"/>
</dbReference>
<proteinExistence type="predicted"/>
<dbReference type="InterPro" id="IPR050330">
    <property type="entry name" value="Bact_OuterMem_StrucFunc"/>
</dbReference>
<feature type="signal peptide" evidence="6">
    <location>
        <begin position="1"/>
        <end position="20"/>
    </location>
</feature>
<name>A0AAU8CZF7_9HYPH</name>
<dbReference type="RefSeq" id="WP_353646413.1">
    <property type="nucleotide sequence ID" value="NZ_CP159256.1"/>
</dbReference>
<evidence type="ECO:0000256" key="4">
    <source>
        <dbReference type="PROSITE-ProRule" id="PRU00473"/>
    </source>
</evidence>
<organism evidence="8">
    <name type="scientific">Mesorhizobium sp. WSM2240</name>
    <dbReference type="NCBI Taxonomy" id="3228851"/>
    <lineage>
        <taxon>Bacteria</taxon>
        <taxon>Pseudomonadati</taxon>
        <taxon>Pseudomonadota</taxon>
        <taxon>Alphaproteobacteria</taxon>
        <taxon>Hyphomicrobiales</taxon>
        <taxon>Phyllobacteriaceae</taxon>
        <taxon>Mesorhizobium</taxon>
    </lineage>
</organism>
<evidence type="ECO:0000256" key="6">
    <source>
        <dbReference type="SAM" id="SignalP"/>
    </source>
</evidence>
<gene>
    <name evidence="8" type="ORF">ABVK50_32455</name>
</gene>
<keyword evidence="3" id="KW-0998">Cell outer membrane</keyword>
<reference evidence="8" key="1">
    <citation type="submission" date="2024-06" db="EMBL/GenBank/DDBJ databases">
        <title>Mesorhizobium karijinii sp. nov., a symbiont of the iconic Swainsona formosa from arid Australia.</title>
        <authorList>
            <person name="Hill Y.J."/>
            <person name="Watkin E.L.J."/>
            <person name="O'Hara G.W."/>
            <person name="Terpolilli J."/>
            <person name="Tye M.L."/>
            <person name="Kohlmeier M.G."/>
        </authorList>
    </citation>
    <scope>NUCLEOTIDE SEQUENCE</scope>
    <source>
        <strain evidence="8">WSM2240</strain>
        <plasmid evidence="8">pMk2240A</plasmid>
    </source>
</reference>
<dbReference type="InterPro" id="IPR036737">
    <property type="entry name" value="OmpA-like_sf"/>
</dbReference>
<dbReference type="InterPro" id="IPR006690">
    <property type="entry name" value="OMPA-like_CS"/>
</dbReference>
<dbReference type="InterPro" id="IPR006664">
    <property type="entry name" value="OMP_bac"/>
</dbReference>
<feature type="domain" description="OmpA-like" evidence="7">
    <location>
        <begin position="58"/>
        <end position="173"/>
    </location>
</feature>
<dbReference type="AlphaFoldDB" id="A0AAU8CZF7"/>
<evidence type="ECO:0000256" key="2">
    <source>
        <dbReference type="ARBA" id="ARBA00023136"/>
    </source>
</evidence>
<dbReference type="CDD" id="cd07185">
    <property type="entry name" value="OmpA_C-like"/>
    <property type="match status" value="1"/>
</dbReference>
<keyword evidence="8" id="KW-0614">Plasmid</keyword>
<evidence type="ECO:0000256" key="1">
    <source>
        <dbReference type="ARBA" id="ARBA00004442"/>
    </source>
</evidence>
<dbReference type="Gene3D" id="3.30.1330.60">
    <property type="entry name" value="OmpA-like domain"/>
    <property type="match status" value="1"/>
</dbReference>
<accession>A0AAU8CZF7</accession>
<keyword evidence="2 4" id="KW-0472">Membrane</keyword>
<dbReference type="InterPro" id="IPR006665">
    <property type="entry name" value="OmpA-like"/>
</dbReference>
<geneLocation type="plasmid" evidence="8">
    <name>pMk2240A</name>
</geneLocation>
<feature type="region of interest" description="Disordered" evidence="5">
    <location>
        <begin position="140"/>
        <end position="160"/>
    </location>
</feature>
<dbReference type="PANTHER" id="PTHR30329:SF21">
    <property type="entry name" value="LIPOPROTEIN YIAD-RELATED"/>
    <property type="match status" value="1"/>
</dbReference>
<dbReference type="PROSITE" id="PS01068">
    <property type="entry name" value="OMPA_1"/>
    <property type="match status" value="1"/>
</dbReference>
<dbReference type="PROSITE" id="PS51123">
    <property type="entry name" value="OMPA_2"/>
    <property type="match status" value="1"/>
</dbReference>
<feature type="chain" id="PRO_5043750658" evidence="6">
    <location>
        <begin position="21"/>
        <end position="173"/>
    </location>
</feature>
<dbReference type="GO" id="GO:0009279">
    <property type="term" value="C:cell outer membrane"/>
    <property type="evidence" value="ECO:0007669"/>
    <property type="project" value="UniProtKB-SubCell"/>
</dbReference>
<dbReference type="EMBL" id="CP159256">
    <property type="protein sequence ID" value="XCG52206.1"/>
    <property type="molecule type" value="Genomic_DNA"/>
</dbReference>
<evidence type="ECO:0000259" key="7">
    <source>
        <dbReference type="PROSITE" id="PS51123"/>
    </source>
</evidence>
<dbReference type="Pfam" id="PF00691">
    <property type="entry name" value="OmpA"/>
    <property type="match status" value="1"/>
</dbReference>
<protein>
    <submittedName>
        <fullName evidence="8">OmpA family protein</fullName>
    </submittedName>
</protein>
<dbReference type="PANTHER" id="PTHR30329">
    <property type="entry name" value="STATOR ELEMENT OF FLAGELLAR MOTOR COMPLEX"/>
    <property type="match status" value="1"/>
</dbReference>
<evidence type="ECO:0000256" key="3">
    <source>
        <dbReference type="ARBA" id="ARBA00023237"/>
    </source>
</evidence>